<gene>
    <name evidence="2" type="primary">gpsB_2</name>
    <name evidence="2" type="ORF">OJAG_36020</name>
</gene>
<sequence>MLSAQQVLDTTFTATKFREGYDVEQVDIYLDDVSATLKAYEAGGRPGPGLLTSVEARSARFSATKWREGYDVTEVDDLVDAIVGTLQSYEARPTPALHPTDAVSDAVGQQDTTAPPSPAAGAAAGDGARPLGIHDLTTQLQYARVRANGSDRLVVLLPDGSTAHVTALDAGPHGITLRTAPQA</sequence>
<evidence type="ECO:0000256" key="1">
    <source>
        <dbReference type="SAM" id="MobiDB-lite"/>
    </source>
</evidence>
<dbReference type="OrthoDB" id="9815492at2"/>
<protein>
    <submittedName>
        <fullName evidence="2">Cell cycle protein GpsB</fullName>
    </submittedName>
</protein>
<name>A0A163Q3P6_9CELL</name>
<dbReference type="NCBIfam" id="TIGR03544">
    <property type="entry name" value="DivI1A_domain"/>
    <property type="match status" value="2"/>
</dbReference>
<accession>A0A163Q3P6</accession>
<dbReference type="RefSeq" id="WP_068710030.1">
    <property type="nucleotide sequence ID" value="NZ_LRIE01000084.1"/>
</dbReference>
<dbReference type="Gene3D" id="6.10.250.660">
    <property type="match status" value="1"/>
</dbReference>
<reference evidence="2 3" key="1">
    <citation type="submission" date="2016-01" db="EMBL/GenBank/DDBJ databases">
        <title>Genome sequence of Oerskovia enterophila VJag, an agar and cellulose degrading bacterium.</title>
        <authorList>
            <person name="Poehlein A."/>
            <person name="Jag V."/>
            <person name="Bengelsdorf F."/>
            <person name="Duerre P."/>
            <person name="Daniel R."/>
        </authorList>
    </citation>
    <scope>NUCLEOTIDE SEQUENCE [LARGE SCALE GENOMIC DNA]</scope>
    <source>
        <strain evidence="2 3">VJag</strain>
    </source>
</reference>
<evidence type="ECO:0000313" key="2">
    <source>
        <dbReference type="EMBL" id="KZM33763.1"/>
    </source>
</evidence>
<proteinExistence type="predicted"/>
<feature type="region of interest" description="Disordered" evidence="1">
    <location>
        <begin position="93"/>
        <end position="127"/>
    </location>
</feature>
<dbReference type="STRING" id="43678.OJAG_36020"/>
<dbReference type="AlphaFoldDB" id="A0A163Q3P6"/>
<evidence type="ECO:0000313" key="3">
    <source>
        <dbReference type="Proteomes" id="UP000076447"/>
    </source>
</evidence>
<dbReference type="InterPro" id="IPR019933">
    <property type="entry name" value="DivIVA_domain"/>
</dbReference>
<organism evidence="2 3">
    <name type="scientific">Oerskovia enterophila</name>
    <dbReference type="NCBI Taxonomy" id="43678"/>
    <lineage>
        <taxon>Bacteria</taxon>
        <taxon>Bacillati</taxon>
        <taxon>Actinomycetota</taxon>
        <taxon>Actinomycetes</taxon>
        <taxon>Micrococcales</taxon>
        <taxon>Cellulomonadaceae</taxon>
        <taxon>Oerskovia</taxon>
    </lineage>
</organism>
<comment type="caution">
    <text evidence="2">The sequence shown here is derived from an EMBL/GenBank/DDBJ whole genome shotgun (WGS) entry which is preliminary data.</text>
</comment>
<dbReference type="EMBL" id="LRIE01000084">
    <property type="protein sequence ID" value="KZM33763.1"/>
    <property type="molecule type" value="Genomic_DNA"/>
</dbReference>
<dbReference type="Proteomes" id="UP000076447">
    <property type="component" value="Unassembled WGS sequence"/>
</dbReference>
<dbReference type="PATRIC" id="fig|43678.3.peg.3767"/>